<protein>
    <submittedName>
        <fullName evidence="3">CAAX amino terminal protease family protein</fullName>
    </submittedName>
</protein>
<feature type="transmembrane region" description="Helical" evidence="1">
    <location>
        <begin position="7"/>
        <end position="24"/>
    </location>
</feature>
<evidence type="ECO:0000259" key="2">
    <source>
        <dbReference type="Pfam" id="PF02517"/>
    </source>
</evidence>
<reference evidence="3 4" key="1">
    <citation type="journal article" date="2015" name="Genome Announc.">
        <title>Genome Sequence of Mushroom Soft-Rot Pathogen Janthinobacterium agaricidamnosum.</title>
        <authorList>
            <person name="Graupner K."/>
            <person name="Lackner G."/>
            <person name="Hertweck C."/>
        </authorList>
    </citation>
    <scope>NUCLEOTIDE SEQUENCE [LARGE SCALE GENOMIC DNA]</scope>
    <source>
        <strain evidence="4">NBRC 102515 / DSM 9628</strain>
    </source>
</reference>
<feature type="transmembrane region" description="Helical" evidence="1">
    <location>
        <begin position="135"/>
        <end position="151"/>
    </location>
</feature>
<keyword evidence="4" id="KW-1185">Reference proteome</keyword>
<keyword evidence="3" id="KW-0378">Hydrolase</keyword>
<feature type="transmembrane region" description="Helical" evidence="1">
    <location>
        <begin position="60"/>
        <end position="82"/>
    </location>
</feature>
<dbReference type="InterPro" id="IPR003675">
    <property type="entry name" value="Rce1/LyrA-like_dom"/>
</dbReference>
<evidence type="ECO:0000313" key="3">
    <source>
        <dbReference type="EMBL" id="CDG82404.1"/>
    </source>
</evidence>
<feature type="transmembrane region" description="Helical" evidence="1">
    <location>
        <begin position="171"/>
        <end position="190"/>
    </location>
</feature>
<dbReference type="OrthoDB" id="118729at2"/>
<dbReference type="AlphaFoldDB" id="W0V0P6"/>
<feature type="transmembrane region" description="Helical" evidence="1">
    <location>
        <begin position="102"/>
        <end position="123"/>
    </location>
</feature>
<proteinExistence type="predicted"/>
<dbReference type="PATRIC" id="fig|1349767.4.peg.3543"/>
<dbReference type="GO" id="GO:0004175">
    <property type="term" value="F:endopeptidase activity"/>
    <property type="evidence" value="ECO:0007669"/>
    <property type="project" value="UniProtKB-ARBA"/>
</dbReference>
<dbReference type="STRING" id="1349767.GJA_1768"/>
<dbReference type="EMBL" id="HG322949">
    <property type="protein sequence ID" value="CDG82404.1"/>
    <property type="molecule type" value="Genomic_DNA"/>
</dbReference>
<keyword evidence="1" id="KW-0812">Transmembrane</keyword>
<dbReference type="eggNOG" id="COG1266">
    <property type="taxonomic scope" value="Bacteria"/>
</dbReference>
<keyword evidence="3" id="KW-0645">Protease</keyword>
<evidence type="ECO:0000313" key="4">
    <source>
        <dbReference type="Proteomes" id="UP000027604"/>
    </source>
</evidence>
<organism evidence="3 4">
    <name type="scientific">Janthinobacterium agaricidamnosum NBRC 102515 = DSM 9628</name>
    <dbReference type="NCBI Taxonomy" id="1349767"/>
    <lineage>
        <taxon>Bacteria</taxon>
        <taxon>Pseudomonadati</taxon>
        <taxon>Pseudomonadota</taxon>
        <taxon>Betaproteobacteria</taxon>
        <taxon>Burkholderiales</taxon>
        <taxon>Oxalobacteraceae</taxon>
        <taxon>Janthinobacterium</taxon>
    </lineage>
</organism>
<dbReference type="Pfam" id="PF02517">
    <property type="entry name" value="Rce1-like"/>
    <property type="match status" value="1"/>
</dbReference>
<keyword evidence="1" id="KW-1133">Transmembrane helix</keyword>
<feature type="transmembrane region" description="Helical" evidence="1">
    <location>
        <begin position="30"/>
        <end position="48"/>
    </location>
</feature>
<feature type="domain" description="CAAX prenyl protease 2/Lysostaphin resistance protein A-like" evidence="2">
    <location>
        <begin position="138"/>
        <end position="231"/>
    </location>
</feature>
<gene>
    <name evidence="3" type="ORF">GJA_1768</name>
</gene>
<accession>W0V0P6</accession>
<sequence length="240" mass="25482">MQEISAYLLAITPAFVVFAALLLAVPARLAWLRIIVHILFFVLVRDAMTPQGFWQVTAGSLRFTAPALTLLILAALSLALVVVTSWLERGWSDGIRWCGDSVLLSLLLGLGGAALIAALVAALKQAFGVPSPPPLAVKLLPVILLFSLAGNCYEELLFRGLLQQYLQQHVAAVRAALISGLLFSLCHAFLATSVTRIGAPVLVFTLIEGIVAALVYLRAGLLGAVLAHGLAIFILAARLV</sequence>
<dbReference type="KEGG" id="jag:GJA_1768"/>
<dbReference type="HOGENOM" id="CLU_1132848_0_0_4"/>
<dbReference type="RefSeq" id="WP_038490866.1">
    <property type="nucleotide sequence ID" value="NZ_BCTH01000005.1"/>
</dbReference>
<evidence type="ECO:0000256" key="1">
    <source>
        <dbReference type="SAM" id="Phobius"/>
    </source>
</evidence>
<dbReference type="Proteomes" id="UP000027604">
    <property type="component" value="Chromosome I"/>
</dbReference>
<feature type="transmembrane region" description="Helical" evidence="1">
    <location>
        <begin position="221"/>
        <end position="239"/>
    </location>
</feature>
<name>W0V0P6_9BURK</name>
<dbReference type="GO" id="GO:0080120">
    <property type="term" value="P:CAAX-box protein maturation"/>
    <property type="evidence" value="ECO:0007669"/>
    <property type="project" value="UniProtKB-ARBA"/>
</dbReference>
<dbReference type="GO" id="GO:0006508">
    <property type="term" value="P:proteolysis"/>
    <property type="evidence" value="ECO:0007669"/>
    <property type="project" value="UniProtKB-KW"/>
</dbReference>
<keyword evidence="1" id="KW-0472">Membrane</keyword>